<evidence type="ECO:0008006" key="3">
    <source>
        <dbReference type="Google" id="ProtNLM"/>
    </source>
</evidence>
<accession>A0A1M4ZFK9</accession>
<dbReference type="STRING" id="1346286.SAMN05444362_10476"/>
<organism evidence="1 2">
    <name type="scientific">Dysgonomonas macrotermitis</name>
    <dbReference type="NCBI Taxonomy" id="1346286"/>
    <lineage>
        <taxon>Bacteria</taxon>
        <taxon>Pseudomonadati</taxon>
        <taxon>Bacteroidota</taxon>
        <taxon>Bacteroidia</taxon>
        <taxon>Bacteroidales</taxon>
        <taxon>Dysgonomonadaceae</taxon>
        <taxon>Dysgonomonas</taxon>
    </lineage>
</organism>
<name>A0A1M4ZFK9_9BACT</name>
<keyword evidence="2" id="KW-1185">Reference proteome</keyword>
<dbReference type="Gene3D" id="2.60.120.40">
    <property type="match status" value="1"/>
</dbReference>
<reference evidence="2" key="1">
    <citation type="submission" date="2016-11" db="EMBL/GenBank/DDBJ databases">
        <authorList>
            <person name="Varghese N."/>
            <person name="Submissions S."/>
        </authorList>
    </citation>
    <scope>NUCLEOTIDE SEQUENCE [LARGE SCALE GENOMIC DNA]</scope>
    <source>
        <strain evidence="2">DSM 27370</strain>
    </source>
</reference>
<dbReference type="EMBL" id="FQUC01000004">
    <property type="protein sequence ID" value="SHF16823.1"/>
    <property type="molecule type" value="Genomic_DNA"/>
</dbReference>
<gene>
    <name evidence="1" type="ORF">SAMN05444362_10476</name>
</gene>
<evidence type="ECO:0000313" key="1">
    <source>
        <dbReference type="EMBL" id="SHF16823.1"/>
    </source>
</evidence>
<dbReference type="Proteomes" id="UP000184480">
    <property type="component" value="Unassembled WGS sequence"/>
</dbReference>
<proteinExistence type="predicted"/>
<evidence type="ECO:0000313" key="2">
    <source>
        <dbReference type="Proteomes" id="UP000184480"/>
    </source>
</evidence>
<sequence>MNTMKKIISTIYLLCILTGNYIYSQNVGINTDTPGAALEVKGFSNATDTTLRIINGSNREILTMLDNGRLGIGQSSPAVRLDLRGTSDNPIIGIGTTTKLASTVGGGAIRYMEGTKELHYSDGEEWFRLQSNALRPCMVAPNDYIAGSYADGTTTRLIGFVPIYDSHGAFDMATSEYEAPIDGMYVVSFTFSFTKSAIAANTYIEGRWVAENGESIKCIQAYPDAGSGQAGFTCSGTLRLSLGEKIWPEVWHNLGRVKTLRVFGSSSDVGFNELSIFAQ</sequence>
<dbReference type="AlphaFoldDB" id="A0A1M4ZFK9"/>
<dbReference type="InterPro" id="IPR008983">
    <property type="entry name" value="Tumour_necrosis_fac-like_dom"/>
</dbReference>
<dbReference type="SUPFAM" id="SSF49842">
    <property type="entry name" value="TNF-like"/>
    <property type="match status" value="1"/>
</dbReference>
<protein>
    <recommendedName>
        <fullName evidence="3">C1q domain-containing protein</fullName>
    </recommendedName>
</protein>